<organism evidence="5 6">
    <name type="scientific">Desulfosudis oleivorans (strain DSM 6200 / JCM 39069 / Hxd3)</name>
    <name type="common">Desulfococcus oleovorans</name>
    <dbReference type="NCBI Taxonomy" id="96561"/>
    <lineage>
        <taxon>Bacteria</taxon>
        <taxon>Pseudomonadati</taxon>
        <taxon>Thermodesulfobacteriota</taxon>
        <taxon>Desulfobacteria</taxon>
        <taxon>Desulfobacterales</taxon>
        <taxon>Desulfosudaceae</taxon>
        <taxon>Desulfosudis</taxon>
    </lineage>
</organism>
<evidence type="ECO:0000313" key="5">
    <source>
        <dbReference type="EMBL" id="ABW68876.1"/>
    </source>
</evidence>
<dbReference type="Proteomes" id="UP000008561">
    <property type="component" value="Chromosome"/>
</dbReference>
<dbReference type="AlphaFoldDB" id="A8ZZK4"/>
<dbReference type="OrthoDB" id="9804590at2"/>
<dbReference type="RefSeq" id="WP_012176487.1">
    <property type="nucleotide sequence ID" value="NC_009943.1"/>
</dbReference>
<dbReference type="Gene3D" id="3.40.50.150">
    <property type="entry name" value="Vaccinia Virus protein VP39"/>
    <property type="match status" value="1"/>
</dbReference>
<evidence type="ECO:0000256" key="2">
    <source>
        <dbReference type="ARBA" id="ARBA00022679"/>
    </source>
</evidence>
<dbReference type="STRING" id="96561.Dole_3073"/>
<dbReference type="Pfam" id="PF05958">
    <property type="entry name" value="tRNA_U5-meth_tr"/>
    <property type="match status" value="1"/>
</dbReference>
<dbReference type="eggNOG" id="COG2265">
    <property type="taxonomic scope" value="Bacteria"/>
</dbReference>
<feature type="binding site" evidence="4">
    <location>
        <position position="300"/>
    </location>
    <ligand>
        <name>S-adenosyl-L-methionine</name>
        <dbReference type="ChEBI" id="CHEBI:59789"/>
    </ligand>
</feature>
<dbReference type="GO" id="GO:0070475">
    <property type="term" value="P:rRNA base methylation"/>
    <property type="evidence" value="ECO:0007669"/>
    <property type="project" value="TreeGrafter"/>
</dbReference>
<evidence type="ECO:0000256" key="4">
    <source>
        <dbReference type="PROSITE-ProRule" id="PRU01024"/>
    </source>
</evidence>
<sequence length="371" mass="41214">MTEASHHTFTETDCPEGCPGCARQRMTTGQCLAEKLGFAQKTLAPWQPALAAPETAPEQRQWEYRNKVCLSAIHDGRVWRIGLKRRDAVIAVGRCRIHSAGVRKAMALFAGILPPAPSFPLVFYVQSNAQITLVIKSARIPDMEWLTDDVKNRLQNMGIEGLWLCLHPSAGHRVFAKNGWRLVWGRPRSMDTRGLVYGPTTFGQPIVELAEASLDRAEHFLNPVSGDQVMDLYCGIGAGLARWKKKTAPVTGVELSGESVACARQNAPGATVLRGMCRLRLPQLTAALEPKAPRCLVYANPPRTGMEPEVTQWLADTCRPEKMACLSCNAVTLKRDLTLLENKGYKIERLIPFDFFPNTRHLEILALLHRV</sequence>
<dbReference type="InterPro" id="IPR029063">
    <property type="entry name" value="SAM-dependent_MTases_sf"/>
</dbReference>
<keyword evidence="3 4" id="KW-0949">S-adenosyl-L-methionine</keyword>
<dbReference type="SUPFAM" id="SSF53335">
    <property type="entry name" value="S-adenosyl-L-methionine-dependent methyltransferases"/>
    <property type="match status" value="1"/>
</dbReference>
<dbReference type="KEGG" id="dol:Dole_3073"/>
<dbReference type="HOGENOM" id="CLU_768670_0_0_7"/>
<feature type="binding site" evidence="4">
    <location>
        <position position="204"/>
    </location>
    <ligand>
        <name>S-adenosyl-L-methionine</name>
        <dbReference type="ChEBI" id="CHEBI:59789"/>
    </ligand>
</feature>
<dbReference type="Gene3D" id="2.40.50.1070">
    <property type="match status" value="1"/>
</dbReference>
<feature type="binding site" evidence="4">
    <location>
        <position position="233"/>
    </location>
    <ligand>
        <name>S-adenosyl-L-methionine</name>
        <dbReference type="ChEBI" id="CHEBI:59789"/>
    </ligand>
</feature>
<comment type="similarity">
    <text evidence="4">Belongs to the class I-like SAM-binding methyltransferase superfamily. RNA M5U methyltransferase family.</text>
</comment>
<keyword evidence="1 4" id="KW-0489">Methyltransferase</keyword>
<name>A8ZZK4_DESOH</name>
<dbReference type="InterPro" id="IPR010280">
    <property type="entry name" value="U5_MeTrfase_fam"/>
</dbReference>
<evidence type="ECO:0000256" key="3">
    <source>
        <dbReference type="ARBA" id="ARBA00022691"/>
    </source>
</evidence>
<evidence type="ECO:0000313" key="6">
    <source>
        <dbReference type="Proteomes" id="UP000008561"/>
    </source>
</evidence>
<dbReference type="PANTHER" id="PTHR11061">
    <property type="entry name" value="RNA M5U METHYLTRANSFERASE"/>
    <property type="match status" value="1"/>
</dbReference>
<proteinExistence type="inferred from homology"/>
<feature type="active site" description="Nucleophile" evidence="4">
    <location>
        <position position="328"/>
    </location>
</feature>
<dbReference type="GO" id="GO:0070041">
    <property type="term" value="F:rRNA (uridine-C5-)-methyltransferase activity"/>
    <property type="evidence" value="ECO:0007669"/>
    <property type="project" value="TreeGrafter"/>
</dbReference>
<gene>
    <name evidence="5" type="ordered locus">Dole_3073</name>
</gene>
<dbReference type="PANTHER" id="PTHR11061:SF30">
    <property type="entry name" value="TRNA (URACIL(54)-C(5))-METHYLTRANSFERASE"/>
    <property type="match status" value="1"/>
</dbReference>
<reference evidence="5 6" key="1">
    <citation type="submission" date="2007-10" db="EMBL/GenBank/DDBJ databases">
        <title>Complete sequence of Desulfococcus oleovorans Hxd3.</title>
        <authorList>
            <consortium name="US DOE Joint Genome Institute"/>
            <person name="Copeland A."/>
            <person name="Lucas S."/>
            <person name="Lapidus A."/>
            <person name="Barry K."/>
            <person name="Glavina del Rio T."/>
            <person name="Dalin E."/>
            <person name="Tice H."/>
            <person name="Pitluck S."/>
            <person name="Kiss H."/>
            <person name="Brettin T."/>
            <person name="Bruce D."/>
            <person name="Detter J.C."/>
            <person name="Han C."/>
            <person name="Schmutz J."/>
            <person name="Larimer F."/>
            <person name="Land M."/>
            <person name="Hauser L."/>
            <person name="Kyrpides N."/>
            <person name="Kim E."/>
            <person name="Wawrik B."/>
            <person name="Richardson P."/>
        </authorList>
    </citation>
    <scope>NUCLEOTIDE SEQUENCE [LARGE SCALE GENOMIC DNA]</scope>
    <source>
        <strain evidence="6">DSM 6200 / JCM 39069 / Hxd3</strain>
    </source>
</reference>
<evidence type="ECO:0000256" key="1">
    <source>
        <dbReference type="ARBA" id="ARBA00022603"/>
    </source>
</evidence>
<feature type="binding site" evidence="4">
    <location>
        <position position="254"/>
    </location>
    <ligand>
        <name>S-adenosyl-L-methionine</name>
        <dbReference type="ChEBI" id="CHEBI:59789"/>
    </ligand>
</feature>
<dbReference type="PROSITE" id="PS51687">
    <property type="entry name" value="SAM_MT_RNA_M5U"/>
    <property type="match status" value="1"/>
</dbReference>
<keyword evidence="2 4" id="KW-0808">Transferase</keyword>
<dbReference type="EMBL" id="CP000859">
    <property type="protein sequence ID" value="ABW68876.1"/>
    <property type="molecule type" value="Genomic_DNA"/>
</dbReference>
<protein>
    <submittedName>
        <fullName evidence="5">(Uracil-5)-methyltransferase</fullName>
    </submittedName>
</protein>
<keyword evidence="6" id="KW-1185">Reference proteome</keyword>
<accession>A8ZZK4</accession>